<accession>A0A845SVD1</accession>
<keyword evidence="2" id="KW-0812">Transmembrane</keyword>
<dbReference type="EMBL" id="VIQT01000015">
    <property type="protein sequence ID" value="NDO39775.1"/>
    <property type="molecule type" value="Genomic_DNA"/>
</dbReference>
<dbReference type="AlphaFoldDB" id="A0A845SVD1"/>
<organism evidence="4 5">
    <name type="scientific">Anaerotruncus colihominis</name>
    <dbReference type="NCBI Taxonomy" id="169435"/>
    <lineage>
        <taxon>Bacteria</taxon>
        <taxon>Bacillati</taxon>
        <taxon>Bacillota</taxon>
        <taxon>Clostridia</taxon>
        <taxon>Eubacteriales</taxon>
        <taxon>Oscillospiraceae</taxon>
        <taxon>Anaerotruncus</taxon>
    </lineage>
</organism>
<sequence>MRTIRTPLLACLLILSMSVTAFAAEQPQTVIGADENGTSIAITDITPREDEENAQTAGQQTNYRAGSFYPIEIQTAEEGGIRLLVKTFLVPQGTDPAALIEEGLTRRGVEYQVSDILRREVAGESESKTVTETVAMPSETDDAQELLELFAGSIPYSQDGFAGTLTLEPESIKTKAADTEGYAYTLKDTKEFSGLDRNDPYYIPKTSQKNGVALQLADVRWEPMASAAENSEVPSLFSATATYTGTAWGSKASGYLATATYSGEVRKTSAGDLLVSVVYEEIPMETAASINWSAVLLPVLGIVLGAGLLAGGWLGAKRLLQKRRQKKTSQPVGSDPYAGRPPMDMPELLYEMDRGLEENR</sequence>
<reference evidence="4 5" key="1">
    <citation type="submission" date="2019-06" db="EMBL/GenBank/DDBJ databases">
        <title>Draft genome sequences of 15 bacterial species constituting the stable defined intestinal microbiota of the GM15 gnotobiotic mouse model.</title>
        <authorList>
            <person name="Elie C."/>
            <person name="Mathieu A."/>
            <person name="Saliou A."/>
            <person name="Darnaud M."/>
            <person name="Leulier F."/>
            <person name="Tamellini A."/>
        </authorList>
    </citation>
    <scope>NUCLEOTIDE SEQUENCE [LARGE SCALE GENOMIC DNA]</scope>
    <source>
        <strain evidence="4 5">JM4-15</strain>
    </source>
</reference>
<proteinExistence type="predicted"/>
<feature type="region of interest" description="Disordered" evidence="1">
    <location>
        <begin position="322"/>
        <end position="360"/>
    </location>
</feature>
<comment type="caution">
    <text evidence="4">The sequence shown here is derived from an EMBL/GenBank/DDBJ whole genome shotgun (WGS) entry which is preliminary data.</text>
</comment>
<evidence type="ECO:0000313" key="4">
    <source>
        <dbReference type="EMBL" id="NDO39775.1"/>
    </source>
</evidence>
<feature type="signal peptide" evidence="3">
    <location>
        <begin position="1"/>
        <end position="23"/>
    </location>
</feature>
<name>A0A845SVD1_9FIRM</name>
<evidence type="ECO:0000256" key="2">
    <source>
        <dbReference type="SAM" id="Phobius"/>
    </source>
</evidence>
<evidence type="ECO:0000256" key="3">
    <source>
        <dbReference type="SAM" id="SignalP"/>
    </source>
</evidence>
<feature type="transmembrane region" description="Helical" evidence="2">
    <location>
        <begin position="292"/>
        <end position="316"/>
    </location>
</feature>
<keyword evidence="2" id="KW-1133">Transmembrane helix</keyword>
<feature type="compositionally biased region" description="Basic and acidic residues" evidence="1">
    <location>
        <begin position="351"/>
        <end position="360"/>
    </location>
</feature>
<feature type="chain" id="PRO_5032838264" description="Cell wall anchor protein" evidence="3">
    <location>
        <begin position="24"/>
        <end position="360"/>
    </location>
</feature>
<evidence type="ECO:0008006" key="6">
    <source>
        <dbReference type="Google" id="ProtNLM"/>
    </source>
</evidence>
<protein>
    <recommendedName>
        <fullName evidence="6">Cell wall anchor protein</fullName>
    </recommendedName>
</protein>
<evidence type="ECO:0000256" key="1">
    <source>
        <dbReference type="SAM" id="MobiDB-lite"/>
    </source>
</evidence>
<dbReference type="Proteomes" id="UP000462501">
    <property type="component" value="Unassembled WGS sequence"/>
</dbReference>
<dbReference type="RefSeq" id="WP_162221453.1">
    <property type="nucleotide sequence ID" value="NZ_JANJZM010000029.1"/>
</dbReference>
<gene>
    <name evidence="4" type="ORF">FMM72_11075</name>
</gene>
<evidence type="ECO:0000313" key="5">
    <source>
        <dbReference type="Proteomes" id="UP000462501"/>
    </source>
</evidence>
<keyword evidence="3" id="KW-0732">Signal</keyword>
<keyword evidence="2" id="KW-0472">Membrane</keyword>